<accession>A0A3S3NSN0</accession>
<keyword evidence="7" id="KW-0256">Endoplasmic reticulum</keyword>
<feature type="domain" description="TECR-like N-terminal" evidence="16">
    <location>
        <begin position="1"/>
        <end position="77"/>
    </location>
</feature>
<evidence type="ECO:0000313" key="20">
    <source>
        <dbReference type="Proteomes" id="UP000285301"/>
    </source>
</evidence>
<dbReference type="GO" id="GO:0102758">
    <property type="term" value="F:very-long-chain enoyl-CoA reductase activity"/>
    <property type="evidence" value="ECO:0007669"/>
    <property type="project" value="UniProtKB-EC"/>
</dbReference>
<reference evidence="17" key="2">
    <citation type="submission" date="2018-11" db="EMBL/GenBank/DDBJ databases">
        <title>Trombidioid mite genomics.</title>
        <authorList>
            <person name="Dong X."/>
        </authorList>
    </citation>
    <scope>NUCLEOTIDE SEQUENCE</scope>
    <source>
        <strain evidence="17">UoL-WK</strain>
    </source>
</reference>
<dbReference type="CDD" id="cd01801">
    <property type="entry name" value="Ubl_TECR_like"/>
    <property type="match status" value="1"/>
</dbReference>
<dbReference type="EMBL" id="NCKU01004917">
    <property type="protein sequence ID" value="RWS05259.1"/>
    <property type="molecule type" value="Genomic_DNA"/>
</dbReference>
<comment type="similarity">
    <text evidence="3">Belongs to the steroid 5-alpha reductase family.</text>
</comment>
<keyword evidence="8" id="KW-0276">Fatty acid metabolism</keyword>
<dbReference type="EMBL" id="NCKU01004147">
    <property type="protein sequence ID" value="RWS06384.1"/>
    <property type="molecule type" value="Genomic_DNA"/>
</dbReference>
<dbReference type="Pfam" id="PF02544">
    <property type="entry name" value="Steroid_dh"/>
    <property type="match status" value="1"/>
</dbReference>
<evidence type="ECO:0000256" key="5">
    <source>
        <dbReference type="ARBA" id="ARBA00022516"/>
    </source>
</evidence>
<dbReference type="InterPro" id="IPR039357">
    <property type="entry name" value="SRD5A/TECR"/>
</dbReference>
<protein>
    <recommendedName>
        <fullName evidence="4">very-long-chain enoyl-CoA reductase</fullName>
        <ecNumber evidence="4">1.3.1.93</ecNumber>
    </recommendedName>
</protein>
<keyword evidence="13" id="KW-0472">Membrane</keyword>
<keyword evidence="20" id="KW-1185">Reference proteome</keyword>
<keyword evidence="10" id="KW-1133">Transmembrane helix</keyword>
<dbReference type="OrthoDB" id="540503at2759"/>
<feature type="domain" description="3-oxo-5-alpha-steroid 4-dehydrogenase C-terminal" evidence="15">
    <location>
        <begin position="150"/>
        <end position="303"/>
    </location>
</feature>
<dbReference type="GO" id="GO:0042761">
    <property type="term" value="P:very long-chain fatty acid biosynthetic process"/>
    <property type="evidence" value="ECO:0007669"/>
    <property type="project" value="TreeGrafter"/>
</dbReference>
<comment type="subcellular location">
    <subcellularLocation>
        <location evidence="1">Endoplasmic reticulum membrane</location>
        <topology evidence="1">Multi-pass membrane protein</topology>
    </subcellularLocation>
</comment>
<evidence type="ECO:0000256" key="11">
    <source>
        <dbReference type="ARBA" id="ARBA00023002"/>
    </source>
</evidence>
<evidence type="ECO:0000313" key="19">
    <source>
        <dbReference type="EMBL" id="RWS06384.1"/>
    </source>
</evidence>
<dbReference type="InterPro" id="IPR001104">
    <property type="entry name" value="3-oxo-5_a-steroid_4-DH_C"/>
</dbReference>
<evidence type="ECO:0000256" key="8">
    <source>
        <dbReference type="ARBA" id="ARBA00022832"/>
    </source>
</evidence>
<sequence length="303" mass="35405">MEIDILNPRNDSLIVSLNGVNPSSKLSEVKKLIYKQKRRLYPDRQSLRLEPRGKHLADEIVLNTLDLKKGKILYLKDLGPQIGWRTVFLCEYFGPLMCYLITYMRPWLLYGDKASLPIHDAVHIAAICWSFHYLKRLYETVFVHRFSHGTMPLLNLFKNCTYYWGFGLYIGYYVNHPLYTPPYFGKMQIYSCLVGFILSELGNYSIHAALRDLRPPGTKERKIPMPTSNPFTFLFKYVSCPNYTYEVYSWIFFSGLTQCLPAAMFTVAGFYQMAVWALGKHRNYKKEFSNYPKGRKAIIPFLL</sequence>
<evidence type="ECO:0000256" key="10">
    <source>
        <dbReference type="ARBA" id="ARBA00022989"/>
    </source>
</evidence>
<comment type="caution">
    <text evidence="17">The sequence shown here is derived from an EMBL/GenBank/DDBJ whole genome shotgun (WGS) entry which is preliminary data.</text>
</comment>
<evidence type="ECO:0000256" key="12">
    <source>
        <dbReference type="ARBA" id="ARBA00023098"/>
    </source>
</evidence>
<dbReference type="GO" id="GO:0005789">
    <property type="term" value="C:endoplasmic reticulum membrane"/>
    <property type="evidence" value="ECO:0007669"/>
    <property type="project" value="UniProtKB-SubCell"/>
</dbReference>
<keyword evidence="6" id="KW-0812">Transmembrane</keyword>
<dbReference type="InterPro" id="IPR029071">
    <property type="entry name" value="Ubiquitin-like_domsf"/>
</dbReference>
<dbReference type="FunFam" id="3.10.20.90:FF:000131">
    <property type="entry name" value="trans-2,3-enoyl-CoA reductase-like"/>
    <property type="match status" value="1"/>
</dbReference>
<dbReference type="PANTHER" id="PTHR10556:SF28">
    <property type="entry name" value="VERY-LONG-CHAIN ENOYL-COA REDUCTASE"/>
    <property type="match status" value="1"/>
</dbReference>
<keyword evidence="14" id="KW-0275">Fatty acid biosynthesis</keyword>
<dbReference type="EMBL" id="NCKU01004792">
    <property type="protein sequence ID" value="RWS05430.1"/>
    <property type="molecule type" value="Genomic_DNA"/>
</dbReference>
<evidence type="ECO:0000256" key="2">
    <source>
        <dbReference type="ARBA" id="ARBA00005194"/>
    </source>
</evidence>
<organism evidence="17 20">
    <name type="scientific">Dinothrombium tinctorium</name>
    <dbReference type="NCBI Taxonomy" id="1965070"/>
    <lineage>
        <taxon>Eukaryota</taxon>
        <taxon>Metazoa</taxon>
        <taxon>Ecdysozoa</taxon>
        <taxon>Arthropoda</taxon>
        <taxon>Chelicerata</taxon>
        <taxon>Arachnida</taxon>
        <taxon>Acari</taxon>
        <taxon>Acariformes</taxon>
        <taxon>Trombidiformes</taxon>
        <taxon>Prostigmata</taxon>
        <taxon>Anystina</taxon>
        <taxon>Parasitengona</taxon>
        <taxon>Trombidioidea</taxon>
        <taxon>Trombidiidae</taxon>
        <taxon>Dinothrombium</taxon>
    </lineage>
</organism>
<name>A0A3S3NSN0_9ACAR</name>
<dbReference type="PROSITE" id="PS50244">
    <property type="entry name" value="S5A_REDUCTASE"/>
    <property type="match status" value="1"/>
</dbReference>
<evidence type="ECO:0000313" key="17">
    <source>
        <dbReference type="EMBL" id="RWS05259.1"/>
    </source>
</evidence>
<evidence type="ECO:0000256" key="13">
    <source>
        <dbReference type="ARBA" id="ARBA00023136"/>
    </source>
</evidence>
<dbReference type="SUPFAM" id="SSF54236">
    <property type="entry name" value="Ubiquitin-like"/>
    <property type="match status" value="1"/>
</dbReference>
<comment type="pathway">
    <text evidence="2">Lipid metabolism; fatty acid biosynthesis.</text>
</comment>
<evidence type="ECO:0000313" key="18">
    <source>
        <dbReference type="EMBL" id="RWS05430.1"/>
    </source>
</evidence>
<evidence type="ECO:0000256" key="1">
    <source>
        <dbReference type="ARBA" id="ARBA00004477"/>
    </source>
</evidence>
<keyword evidence="11" id="KW-0560">Oxidoreductase</keyword>
<dbReference type="Proteomes" id="UP000285301">
    <property type="component" value="Unassembled WGS sequence"/>
</dbReference>
<evidence type="ECO:0000256" key="6">
    <source>
        <dbReference type="ARBA" id="ARBA00022692"/>
    </source>
</evidence>
<dbReference type="EC" id="1.3.1.93" evidence="4"/>
<keyword evidence="12" id="KW-0443">Lipid metabolism</keyword>
<dbReference type="Gene3D" id="3.10.20.90">
    <property type="entry name" value="Phosphatidylinositol 3-kinase Catalytic Subunit, Chain A, domain 1"/>
    <property type="match status" value="1"/>
</dbReference>
<dbReference type="PANTHER" id="PTHR10556">
    <property type="entry name" value="3-OXO-5-ALPHA-STEROID 4-DEHYDROGENASE"/>
    <property type="match status" value="1"/>
</dbReference>
<dbReference type="InterPro" id="IPR049127">
    <property type="entry name" value="TECR-like_N"/>
</dbReference>
<evidence type="ECO:0000256" key="3">
    <source>
        <dbReference type="ARBA" id="ARBA00007742"/>
    </source>
</evidence>
<reference evidence="17 20" key="1">
    <citation type="journal article" date="2018" name="Gigascience">
        <title>Genomes of trombidid mites reveal novel predicted allergens and laterally-transferred genes associated with secondary metabolism.</title>
        <authorList>
            <person name="Dong X."/>
            <person name="Chaisiri K."/>
            <person name="Xia D."/>
            <person name="Armstrong S.D."/>
            <person name="Fang Y."/>
            <person name="Donnelly M.J."/>
            <person name="Kadowaki T."/>
            <person name="McGarry J.W."/>
            <person name="Darby A.C."/>
            <person name="Makepeace B.L."/>
        </authorList>
    </citation>
    <scope>NUCLEOTIDE SEQUENCE [LARGE SCALE GENOMIC DNA]</scope>
    <source>
        <strain evidence="17">UoL-WK</strain>
    </source>
</reference>
<gene>
    <name evidence="19" type="ORF">B4U79_04089</name>
    <name evidence="17" type="ORF">B4U79_05493</name>
    <name evidence="18" type="ORF">B4U79_11802</name>
</gene>
<proteinExistence type="inferred from homology"/>
<keyword evidence="9" id="KW-0521">NADP</keyword>
<evidence type="ECO:0000256" key="4">
    <source>
        <dbReference type="ARBA" id="ARBA00012530"/>
    </source>
</evidence>
<dbReference type="AlphaFoldDB" id="A0A3S3NSN0"/>
<evidence type="ECO:0000259" key="16">
    <source>
        <dbReference type="Pfam" id="PF21696"/>
    </source>
</evidence>
<evidence type="ECO:0000256" key="14">
    <source>
        <dbReference type="ARBA" id="ARBA00023160"/>
    </source>
</evidence>
<evidence type="ECO:0000259" key="15">
    <source>
        <dbReference type="Pfam" id="PF02544"/>
    </source>
</evidence>
<evidence type="ECO:0000256" key="9">
    <source>
        <dbReference type="ARBA" id="ARBA00022857"/>
    </source>
</evidence>
<keyword evidence="5" id="KW-0444">Lipid biosynthesis</keyword>
<dbReference type="STRING" id="1965070.A0A3S3NSN0"/>
<dbReference type="Pfam" id="PF21696">
    <property type="entry name" value="TECR_N"/>
    <property type="match status" value="1"/>
</dbReference>
<evidence type="ECO:0000256" key="7">
    <source>
        <dbReference type="ARBA" id="ARBA00022824"/>
    </source>
</evidence>